<organism evidence="1 2">
    <name type="scientific">Citrobacter meridianamericanus</name>
    <dbReference type="NCBI Taxonomy" id="2894201"/>
    <lineage>
        <taxon>Bacteria</taxon>
        <taxon>Pseudomonadati</taxon>
        <taxon>Pseudomonadota</taxon>
        <taxon>Gammaproteobacteria</taxon>
        <taxon>Enterobacterales</taxon>
        <taxon>Enterobacteriaceae</taxon>
        <taxon>Citrobacter</taxon>
    </lineage>
</organism>
<sequence>MASNGNGGPGKTRHLSDIAIGRGMRVISVHSTENDVWLSSSAPHIPALDSKAGVFQCVLQRGGHSLLPGKPGSGMSATNQQVTRVFLAMSDVRQIKALYSGEDGERQAEAIRLNDNIVSPLRPLDEWHTACAELPESLIFPAHRLKSGDGHHDK</sequence>
<gene>
    <name evidence="1" type="ORF">LOD26_23115</name>
</gene>
<protein>
    <submittedName>
        <fullName evidence="1">Uncharacterized protein</fullName>
    </submittedName>
</protein>
<keyword evidence="2" id="KW-1185">Reference proteome</keyword>
<comment type="caution">
    <text evidence="1">The sequence shown here is derived from an EMBL/GenBank/DDBJ whole genome shotgun (WGS) entry which is preliminary data.</text>
</comment>
<reference evidence="1" key="1">
    <citation type="submission" date="2021-11" db="EMBL/GenBank/DDBJ databases">
        <title>Citrobacter meridianamericanus sp. nov. isolated from soil.</title>
        <authorList>
            <person name="Furlan J.P.R."/>
            <person name="Stehling E.G."/>
        </authorList>
    </citation>
    <scope>NUCLEOTIDE SEQUENCE</scope>
    <source>
        <strain evidence="1">BR102</strain>
    </source>
</reference>
<name>A0ABT1BG29_9ENTR</name>
<evidence type="ECO:0000313" key="2">
    <source>
        <dbReference type="Proteomes" id="UP001139290"/>
    </source>
</evidence>
<proteinExistence type="predicted"/>
<dbReference type="RefSeq" id="WP_252838932.1">
    <property type="nucleotide sequence ID" value="NZ_JAJJVQ010000011.1"/>
</dbReference>
<dbReference type="EMBL" id="JAJJVQ010000011">
    <property type="protein sequence ID" value="MCO5784184.1"/>
    <property type="molecule type" value="Genomic_DNA"/>
</dbReference>
<dbReference type="Proteomes" id="UP001139290">
    <property type="component" value="Unassembled WGS sequence"/>
</dbReference>
<accession>A0ABT1BG29</accession>
<evidence type="ECO:0000313" key="1">
    <source>
        <dbReference type="EMBL" id="MCO5784184.1"/>
    </source>
</evidence>